<dbReference type="Pfam" id="PF07969">
    <property type="entry name" value="Amidohydro_3"/>
    <property type="match status" value="1"/>
</dbReference>
<dbReference type="Proteomes" id="UP000199488">
    <property type="component" value="Unassembled WGS sequence"/>
</dbReference>
<dbReference type="InterPro" id="IPR032466">
    <property type="entry name" value="Metal_Hydrolase"/>
</dbReference>
<gene>
    <name evidence="2" type="ORF">SAMN05421781_2186</name>
</gene>
<dbReference type="AlphaFoldDB" id="A0A1H2VPS7"/>
<sequence length="543" mass="60572">MKTLWYNGNIYTMKKEKEQVEAVLTSDGTIEKAGLLRDIEKELQTAAVRRIDLNGNAMYPGFTDSHLHMIGLGETMIQLDLSECTSAEEMAALIKEKTKEIPAGEWVIGEGWNENNFPDRKIFHREELDDLVPAHPLLLTRICRHAALVNTRALDAAGIDKDTPDPEGGIIVKSRYGEPTGYLLDQAADLVKNEIPEVSEEYLHEALGKAVRHMHQCGLTGGHTEDLNYYGGFTRTLNTFRNILAATSFRAHLLVHHEVFPDFIQQGHTYGLLEEGLELGAMKIFADGALGGRTALLSRPYNDAPETAGVAIHSREELKQLVAEARKENMPVAVHAIGDLALEYVIDALEAWPVPEGVRDRIIHVQIAREDLMERLKALPVALDLQPRFVLSDFPWVEERLGKERLRYSFAWKTLLDQGIICAGSSDAPIESVDPRTGIYAAIARKNPGEPHNGYMPEEKLTPFQAVELYTGGSARAISREHDLGRIAPGYKADFTVLRKDLFQIKPEEILTAEVEATVVGDEVVFLPEESRIKINNETEEQS</sequence>
<dbReference type="PANTHER" id="PTHR22642:SF2">
    <property type="entry name" value="PROTEIN LONG AFTER FAR-RED 3"/>
    <property type="match status" value="1"/>
</dbReference>
<proteinExistence type="predicted"/>
<evidence type="ECO:0000313" key="3">
    <source>
        <dbReference type="Proteomes" id="UP000199488"/>
    </source>
</evidence>
<dbReference type="EMBL" id="FNNC01000004">
    <property type="protein sequence ID" value="SDW70268.1"/>
    <property type="molecule type" value="Genomic_DNA"/>
</dbReference>
<evidence type="ECO:0000259" key="1">
    <source>
        <dbReference type="Pfam" id="PF07969"/>
    </source>
</evidence>
<evidence type="ECO:0000313" key="2">
    <source>
        <dbReference type="EMBL" id="SDW70268.1"/>
    </source>
</evidence>
<dbReference type="PANTHER" id="PTHR22642">
    <property type="entry name" value="IMIDAZOLONEPROPIONASE"/>
    <property type="match status" value="1"/>
</dbReference>
<dbReference type="GO" id="GO:0016810">
    <property type="term" value="F:hydrolase activity, acting on carbon-nitrogen (but not peptide) bonds"/>
    <property type="evidence" value="ECO:0007669"/>
    <property type="project" value="InterPro"/>
</dbReference>
<keyword evidence="3" id="KW-1185">Reference proteome</keyword>
<protein>
    <recommendedName>
        <fullName evidence="1">Amidohydrolase 3 domain-containing protein</fullName>
    </recommendedName>
</protein>
<dbReference type="RefSeq" id="WP_091614892.1">
    <property type="nucleotide sequence ID" value="NZ_FNNC01000004.1"/>
</dbReference>
<reference evidence="2 3" key="1">
    <citation type="submission" date="2016-10" db="EMBL/GenBank/DDBJ databases">
        <authorList>
            <person name="de Groot N.N."/>
        </authorList>
    </citation>
    <scope>NUCLEOTIDE SEQUENCE [LARGE SCALE GENOMIC DNA]</scope>
    <source>
        <strain evidence="2 3">DSM 23126</strain>
    </source>
</reference>
<dbReference type="SUPFAM" id="SSF51556">
    <property type="entry name" value="Metallo-dependent hydrolases"/>
    <property type="match status" value="1"/>
</dbReference>
<dbReference type="Gene3D" id="3.20.20.140">
    <property type="entry name" value="Metal-dependent hydrolases"/>
    <property type="match status" value="1"/>
</dbReference>
<dbReference type="InterPro" id="IPR013108">
    <property type="entry name" value="Amidohydro_3"/>
</dbReference>
<organism evidence="2 3">
    <name type="scientific">Marinococcus luteus</name>
    <dbReference type="NCBI Taxonomy" id="1122204"/>
    <lineage>
        <taxon>Bacteria</taxon>
        <taxon>Bacillati</taxon>
        <taxon>Bacillota</taxon>
        <taxon>Bacilli</taxon>
        <taxon>Bacillales</taxon>
        <taxon>Bacillaceae</taxon>
        <taxon>Marinococcus</taxon>
    </lineage>
</organism>
<feature type="domain" description="Amidohydrolase 3" evidence="1">
    <location>
        <begin position="51"/>
        <end position="526"/>
    </location>
</feature>
<name>A0A1H2VPS7_9BACI</name>
<dbReference type="Gene3D" id="3.10.310.70">
    <property type="match status" value="1"/>
</dbReference>
<dbReference type="OrthoDB" id="9767366at2"/>
<dbReference type="InterPro" id="IPR011059">
    <property type="entry name" value="Metal-dep_hydrolase_composite"/>
</dbReference>
<accession>A0A1H2VPS7</accession>
<dbReference type="Gene3D" id="2.30.40.10">
    <property type="entry name" value="Urease, subunit C, domain 1"/>
    <property type="match status" value="1"/>
</dbReference>
<dbReference type="STRING" id="1122204.SAMN05421781_2186"/>
<dbReference type="CDD" id="cd01300">
    <property type="entry name" value="YtcJ_like"/>
    <property type="match status" value="1"/>
</dbReference>
<dbReference type="InterPro" id="IPR033932">
    <property type="entry name" value="YtcJ-like"/>
</dbReference>
<dbReference type="SUPFAM" id="SSF51338">
    <property type="entry name" value="Composite domain of metallo-dependent hydrolases"/>
    <property type="match status" value="1"/>
</dbReference>